<gene>
    <name evidence="6" type="ORF">B5F15_12225</name>
</gene>
<dbReference type="EMBL" id="NFKL01000018">
    <property type="protein sequence ID" value="OUP56486.1"/>
    <property type="molecule type" value="Genomic_DNA"/>
</dbReference>
<comment type="subunit">
    <text evidence="3">Dimerizes in the presence of ATP but not ADP; ATP-binding is required for double-stranded (ds)DNA-binding. Interacts with DnaA.</text>
</comment>
<dbReference type="Gene3D" id="3.40.50.300">
    <property type="entry name" value="P-loop containing nucleotide triphosphate hydrolases"/>
    <property type="match status" value="1"/>
</dbReference>
<dbReference type="Pfam" id="PF13614">
    <property type="entry name" value="AAA_31"/>
    <property type="match status" value="1"/>
</dbReference>
<evidence type="ECO:0000256" key="3">
    <source>
        <dbReference type="ARBA" id="ARBA00062323"/>
    </source>
</evidence>
<dbReference type="RefSeq" id="WP_087399515.1">
    <property type="nucleotide sequence ID" value="NZ_JBKTCX010000017.1"/>
</dbReference>
<evidence type="ECO:0000256" key="2">
    <source>
        <dbReference type="ARBA" id="ARBA00049360"/>
    </source>
</evidence>
<protein>
    <recommendedName>
        <fullName evidence="4">Sporulation initiation inhibitor protein Soj</fullName>
    </recommendedName>
</protein>
<dbReference type="Proteomes" id="UP000195326">
    <property type="component" value="Unassembled WGS sequence"/>
</dbReference>
<dbReference type="InterPro" id="IPR050678">
    <property type="entry name" value="DNA_Partitioning_ATPase"/>
</dbReference>
<dbReference type="InterPro" id="IPR027417">
    <property type="entry name" value="P-loop_NTPase"/>
</dbReference>
<dbReference type="FunFam" id="3.40.50.300:FF:000285">
    <property type="entry name" value="Sporulation initiation inhibitor Soj"/>
    <property type="match status" value="1"/>
</dbReference>
<reference evidence="7" key="1">
    <citation type="submission" date="2017-04" db="EMBL/GenBank/DDBJ databases">
        <title>Function of individual gut microbiota members based on whole genome sequencing of pure cultures obtained from chicken caecum.</title>
        <authorList>
            <person name="Medvecky M."/>
            <person name="Cejkova D."/>
            <person name="Polansky O."/>
            <person name="Karasova D."/>
            <person name="Kubasova T."/>
            <person name="Cizek A."/>
            <person name="Rychlik I."/>
        </authorList>
    </citation>
    <scope>NUCLEOTIDE SEQUENCE [LARGE SCALE GENOMIC DNA]</scope>
    <source>
        <strain evidence="7">An179</strain>
    </source>
</reference>
<proteinExistence type="inferred from homology"/>
<sequence>MESGKIIVVANQKGGVAKTSTVRNLSYALAEMGKKVLVVDFDPQYNLTTSFGVLPTQAPYNTGTLITNLLLDESLPDTNEFIQKIDSVDLIPSSRYLTVAEANLLMTPDSNGYLATLLAPLRMSYDYIIVDTNPSLGSLTINALTAADEVIIPIDPELFALTGLQALMDTIKKIKQKLNPRIDIGGILFTKCNKRTNLYRRTYGQVAKAFQSLPIFNCQIPYTVKVGDANSYGMSVMELEQANPASLAYLELAKEVLEYAST</sequence>
<accession>A0A1Y4LIF2</accession>
<evidence type="ECO:0000313" key="7">
    <source>
        <dbReference type="Proteomes" id="UP000195326"/>
    </source>
</evidence>
<evidence type="ECO:0000256" key="4">
    <source>
        <dbReference type="ARBA" id="ARBA00071824"/>
    </source>
</evidence>
<comment type="similarity">
    <text evidence="1">Belongs to the ParA family.</text>
</comment>
<dbReference type="SUPFAM" id="SSF52540">
    <property type="entry name" value="P-loop containing nucleoside triphosphate hydrolases"/>
    <property type="match status" value="1"/>
</dbReference>
<comment type="catalytic activity">
    <reaction evidence="2">
        <text>ATP + H2O = ADP + phosphate + H(+)</text>
        <dbReference type="Rhea" id="RHEA:13065"/>
        <dbReference type="ChEBI" id="CHEBI:15377"/>
        <dbReference type="ChEBI" id="CHEBI:15378"/>
        <dbReference type="ChEBI" id="CHEBI:30616"/>
        <dbReference type="ChEBI" id="CHEBI:43474"/>
        <dbReference type="ChEBI" id="CHEBI:456216"/>
    </reaction>
</comment>
<dbReference type="CDD" id="cd02042">
    <property type="entry name" value="ParAB_family"/>
    <property type="match status" value="1"/>
</dbReference>
<organism evidence="6 7">
    <name type="scientific">Butyricicoccus pullicaecorum</name>
    <dbReference type="NCBI Taxonomy" id="501571"/>
    <lineage>
        <taxon>Bacteria</taxon>
        <taxon>Bacillati</taxon>
        <taxon>Bacillota</taxon>
        <taxon>Clostridia</taxon>
        <taxon>Eubacteriales</taxon>
        <taxon>Butyricicoccaceae</taxon>
        <taxon>Butyricicoccus</taxon>
    </lineage>
</organism>
<dbReference type="InterPro" id="IPR025669">
    <property type="entry name" value="AAA_dom"/>
</dbReference>
<feature type="domain" description="AAA" evidence="5">
    <location>
        <begin position="5"/>
        <end position="184"/>
    </location>
</feature>
<dbReference type="PANTHER" id="PTHR13696">
    <property type="entry name" value="P-LOOP CONTAINING NUCLEOSIDE TRIPHOSPHATE HYDROLASE"/>
    <property type="match status" value="1"/>
</dbReference>
<comment type="caution">
    <text evidence="6">The sequence shown here is derived from an EMBL/GenBank/DDBJ whole genome shotgun (WGS) entry which is preliminary data.</text>
</comment>
<name>A0A1Y4LIF2_9FIRM</name>
<evidence type="ECO:0000259" key="5">
    <source>
        <dbReference type="Pfam" id="PF13614"/>
    </source>
</evidence>
<dbReference type="AlphaFoldDB" id="A0A1Y4LIF2"/>
<evidence type="ECO:0000256" key="1">
    <source>
        <dbReference type="ARBA" id="ARBA00006976"/>
    </source>
</evidence>
<evidence type="ECO:0000313" key="6">
    <source>
        <dbReference type="EMBL" id="OUP56486.1"/>
    </source>
</evidence>
<dbReference type="PANTHER" id="PTHR13696:SF99">
    <property type="entry name" value="COBYRINIC ACID AC-DIAMIDE SYNTHASE"/>
    <property type="match status" value="1"/>
</dbReference>